<dbReference type="STRING" id="947013.SAMN04488109_2801"/>
<sequence length="220" mass="25545">MDFEGAFKFLKDIRRNNNREWFEKKKPVYTALKADFDLFVADLLEEMIHHDDSLAGLDAKKLTFRIYRDVRFSKDKTPYKTNMSAALSSTGKGMGTPGYYFQLEPGDKSFVAVGLFQPIPENLAKIRQEIDYTGDKLAKILNDKKFKSTYPKFWDEDALKTTPKGYDKDHPYIEWLRLKSFILVHNFTDKEVLDKKFLKKLTTVMSAAKPLTDYLKEAIA</sequence>
<dbReference type="InterPro" id="IPR015996">
    <property type="entry name" value="UCP028451"/>
</dbReference>
<accession>A0A1M5PCE4</accession>
<dbReference type="PIRSF" id="PIRSF028451">
    <property type="entry name" value="UCP028451"/>
    <property type="match status" value="1"/>
</dbReference>
<dbReference type="PANTHER" id="PTHR36452:SF1">
    <property type="entry name" value="DUF2461 DOMAIN-CONTAINING PROTEIN"/>
    <property type="match status" value="1"/>
</dbReference>
<organism evidence="1 2">
    <name type="scientific">Chryseolinea serpens</name>
    <dbReference type="NCBI Taxonomy" id="947013"/>
    <lineage>
        <taxon>Bacteria</taxon>
        <taxon>Pseudomonadati</taxon>
        <taxon>Bacteroidota</taxon>
        <taxon>Cytophagia</taxon>
        <taxon>Cytophagales</taxon>
        <taxon>Fulvivirgaceae</taxon>
        <taxon>Chryseolinea</taxon>
    </lineage>
</organism>
<evidence type="ECO:0000313" key="1">
    <source>
        <dbReference type="EMBL" id="SHG99395.1"/>
    </source>
</evidence>
<protein>
    <submittedName>
        <fullName evidence="1">TIGR02453 family protein</fullName>
    </submittedName>
</protein>
<gene>
    <name evidence="1" type="ORF">SAMN04488109_2801</name>
</gene>
<dbReference type="Proteomes" id="UP000184212">
    <property type="component" value="Unassembled WGS sequence"/>
</dbReference>
<dbReference type="Pfam" id="PF09365">
    <property type="entry name" value="DUF2461"/>
    <property type="match status" value="1"/>
</dbReference>
<dbReference type="NCBIfam" id="TIGR02453">
    <property type="entry name" value="TIGR02453 family protein"/>
    <property type="match status" value="1"/>
</dbReference>
<keyword evidence="2" id="KW-1185">Reference proteome</keyword>
<name>A0A1M5PCE4_9BACT</name>
<dbReference type="InterPro" id="IPR012808">
    <property type="entry name" value="CHP02453"/>
</dbReference>
<dbReference type="EMBL" id="FQWQ01000001">
    <property type="protein sequence ID" value="SHG99395.1"/>
    <property type="molecule type" value="Genomic_DNA"/>
</dbReference>
<reference evidence="1 2" key="1">
    <citation type="submission" date="2016-11" db="EMBL/GenBank/DDBJ databases">
        <authorList>
            <person name="Jaros S."/>
            <person name="Januszkiewicz K."/>
            <person name="Wedrychowicz H."/>
        </authorList>
    </citation>
    <scope>NUCLEOTIDE SEQUENCE [LARGE SCALE GENOMIC DNA]</scope>
    <source>
        <strain evidence="1 2">DSM 24574</strain>
    </source>
</reference>
<dbReference type="RefSeq" id="WP_073134571.1">
    <property type="nucleotide sequence ID" value="NZ_FQWQ01000001.1"/>
</dbReference>
<dbReference type="OrthoDB" id="9794241at2"/>
<proteinExistence type="predicted"/>
<dbReference type="PANTHER" id="PTHR36452">
    <property type="entry name" value="CHROMOSOME 12, WHOLE GENOME SHOTGUN SEQUENCE"/>
    <property type="match status" value="1"/>
</dbReference>
<dbReference type="AlphaFoldDB" id="A0A1M5PCE4"/>
<evidence type="ECO:0000313" key="2">
    <source>
        <dbReference type="Proteomes" id="UP000184212"/>
    </source>
</evidence>